<sequence>MKATIIQIQELSFQIHSGNDMEVIVNNPSTMPGVSQQQGGRVLNSYRSYLSPKIVEALICTQQWIRSPSKEFKLEDMLEEVQKIEQVEEGITKYYPKKKDGTAMNLPMIGIWVIMPLLTFWNMLL</sequence>
<keyword evidence="1" id="KW-1185">Reference proteome</keyword>
<proteinExistence type="predicted"/>
<evidence type="ECO:0000313" key="2">
    <source>
        <dbReference type="RefSeq" id="XP_075095599.1"/>
    </source>
</evidence>
<organism evidence="1 2">
    <name type="scientific">Nicotiana tabacum</name>
    <name type="common">Common tobacco</name>
    <dbReference type="NCBI Taxonomy" id="4097"/>
    <lineage>
        <taxon>Eukaryota</taxon>
        <taxon>Viridiplantae</taxon>
        <taxon>Streptophyta</taxon>
        <taxon>Embryophyta</taxon>
        <taxon>Tracheophyta</taxon>
        <taxon>Spermatophyta</taxon>
        <taxon>Magnoliopsida</taxon>
        <taxon>eudicotyledons</taxon>
        <taxon>Gunneridae</taxon>
        <taxon>Pentapetalae</taxon>
        <taxon>asterids</taxon>
        <taxon>lamiids</taxon>
        <taxon>Solanales</taxon>
        <taxon>Solanaceae</taxon>
        <taxon>Nicotianoideae</taxon>
        <taxon>Nicotianeae</taxon>
        <taxon>Nicotiana</taxon>
    </lineage>
</organism>
<name>A0AC58TED8_TOBAC</name>
<reference evidence="1" key="1">
    <citation type="journal article" date="2014" name="Nat. Commun.">
        <title>The tobacco genome sequence and its comparison with those of tomato and potato.</title>
        <authorList>
            <person name="Sierro N."/>
            <person name="Battey J.N."/>
            <person name="Ouadi S."/>
            <person name="Bakaher N."/>
            <person name="Bovet L."/>
            <person name="Willig A."/>
            <person name="Goepfert S."/>
            <person name="Peitsch M.C."/>
            <person name="Ivanov N.V."/>
        </authorList>
    </citation>
    <scope>NUCLEOTIDE SEQUENCE [LARGE SCALE GENOMIC DNA]</scope>
</reference>
<accession>A0AC58TED8</accession>
<protein>
    <submittedName>
        <fullName evidence="2">Uncharacterized protein LOC142173812 isoform X1</fullName>
    </submittedName>
</protein>
<gene>
    <name evidence="2" type="primary">LOC142173812</name>
</gene>
<dbReference type="RefSeq" id="XP_075095599.1">
    <property type="nucleotide sequence ID" value="XM_075239498.1"/>
</dbReference>
<reference evidence="2" key="2">
    <citation type="submission" date="2025-08" db="UniProtKB">
        <authorList>
            <consortium name="RefSeq"/>
        </authorList>
    </citation>
    <scope>IDENTIFICATION</scope>
    <source>
        <tissue evidence="2">Leaf</tissue>
    </source>
</reference>
<evidence type="ECO:0000313" key="1">
    <source>
        <dbReference type="Proteomes" id="UP000790787"/>
    </source>
</evidence>
<dbReference type="Proteomes" id="UP000790787">
    <property type="component" value="Chromosome 19"/>
</dbReference>